<keyword evidence="2" id="KW-1185">Reference proteome</keyword>
<name>A0A4R3VEH1_ROSSA</name>
<dbReference type="Proteomes" id="UP000295110">
    <property type="component" value="Unassembled WGS sequence"/>
</dbReference>
<dbReference type="AlphaFoldDB" id="A0A4R3VEH1"/>
<reference evidence="1 2" key="1">
    <citation type="submission" date="2019-03" db="EMBL/GenBank/DDBJ databases">
        <title>Genomic Encyclopedia of Type Strains, Phase IV (KMG-IV): sequencing the most valuable type-strain genomes for metagenomic binning, comparative biology and taxonomic classification.</title>
        <authorList>
            <person name="Goeker M."/>
        </authorList>
    </citation>
    <scope>NUCLEOTIDE SEQUENCE [LARGE SCALE GENOMIC DNA]</scope>
    <source>
        <strain evidence="1 2">DSM 654</strain>
    </source>
</reference>
<organism evidence="1 2">
    <name type="scientific">Roseateles saccharophilus</name>
    <name type="common">Pseudomonas saccharophila</name>
    <dbReference type="NCBI Taxonomy" id="304"/>
    <lineage>
        <taxon>Bacteria</taxon>
        <taxon>Pseudomonadati</taxon>
        <taxon>Pseudomonadota</taxon>
        <taxon>Betaproteobacteria</taxon>
        <taxon>Burkholderiales</taxon>
        <taxon>Sphaerotilaceae</taxon>
        <taxon>Roseateles</taxon>
    </lineage>
</organism>
<comment type="caution">
    <text evidence="1">The sequence shown here is derived from an EMBL/GenBank/DDBJ whole genome shotgun (WGS) entry which is preliminary data.</text>
</comment>
<gene>
    <name evidence="1" type="ORF">EV671_1005119</name>
</gene>
<dbReference type="EMBL" id="SMBU01000005">
    <property type="protein sequence ID" value="TCV02084.1"/>
    <property type="molecule type" value="Genomic_DNA"/>
</dbReference>
<accession>A0A4R3VEH1</accession>
<evidence type="ECO:0000313" key="1">
    <source>
        <dbReference type="EMBL" id="TCV02084.1"/>
    </source>
</evidence>
<sequence length="97" mass="10951">MNGGVLHAVECLTQAELINACKGFQYFGFEVLASDIEEANRALAEGDDSHEDDFDERYGRHVPSDQVLFSAFQLDYERRPENYESVLSSEIVCARSQ</sequence>
<protein>
    <submittedName>
        <fullName evidence="1">Uncharacterized protein</fullName>
    </submittedName>
</protein>
<evidence type="ECO:0000313" key="2">
    <source>
        <dbReference type="Proteomes" id="UP000295110"/>
    </source>
</evidence>
<proteinExistence type="predicted"/>